<dbReference type="AlphaFoldDB" id="A0A015JGM1"/>
<keyword evidence="3" id="KW-1185">Reference proteome</keyword>
<gene>
    <name evidence="2" type="ORF">RirG_125600</name>
</gene>
<protein>
    <submittedName>
        <fullName evidence="2">Uncharacterized protein</fullName>
    </submittedName>
</protein>
<dbReference type="EMBL" id="JEMT01019266">
    <property type="protein sequence ID" value="EXX66250.1"/>
    <property type="molecule type" value="Genomic_DNA"/>
</dbReference>
<dbReference type="OrthoDB" id="2414795at2759"/>
<organism evidence="2 3">
    <name type="scientific">Rhizophagus irregularis (strain DAOM 197198w)</name>
    <name type="common">Glomus intraradices</name>
    <dbReference type="NCBI Taxonomy" id="1432141"/>
    <lineage>
        <taxon>Eukaryota</taxon>
        <taxon>Fungi</taxon>
        <taxon>Fungi incertae sedis</taxon>
        <taxon>Mucoromycota</taxon>
        <taxon>Glomeromycotina</taxon>
        <taxon>Glomeromycetes</taxon>
        <taxon>Glomerales</taxon>
        <taxon>Glomeraceae</taxon>
        <taxon>Rhizophagus</taxon>
    </lineage>
</organism>
<evidence type="ECO:0000313" key="3">
    <source>
        <dbReference type="Proteomes" id="UP000022910"/>
    </source>
</evidence>
<proteinExistence type="predicted"/>
<name>A0A015JGM1_RHIIW</name>
<evidence type="ECO:0000313" key="2">
    <source>
        <dbReference type="EMBL" id="EXX66250.1"/>
    </source>
</evidence>
<reference evidence="2 3" key="1">
    <citation type="submission" date="2014-02" db="EMBL/GenBank/DDBJ databases">
        <title>Single nucleus genome sequencing reveals high similarity among nuclei of an endomycorrhizal fungus.</title>
        <authorList>
            <person name="Lin K."/>
            <person name="Geurts R."/>
            <person name="Zhang Z."/>
            <person name="Limpens E."/>
            <person name="Saunders D.G."/>
            <person name="Mu D."/>
            <person name="Pang E."/>
            <person name="Cao H."/>
            <person name="Cha H."/>
            <person name="Lin T."/>
            <person name="Zhou Q."/>
            <person name="Shang Y."/>
            <person name="Li Y."/>
            <person name="Ivanov S."/>
            <person name="Sharma T."/>
            <person name="Velzen R.V."/>
            <person name="Ruijter N.D."/>
            <person name="Aanen D.K."/>
            <person name="Win J."/>
            <person name="Kamoun S."/>
            <person name="Bisseling T."/>
            <person name="Huang S."/>
        </authorList>
    </citation>
    <scope>NUCLEOTIDE SEQUENCE [LARGE SCALE GENOMIC DNA]</scope>
    <source>
        <strain evidence="3">DAOM197198w</strain>
    </source>
</reference>
<evidence type="ECO:0000256" key="1">
    <source>
        <dbReference type="SAM" id="MobiDB-lite"/>
    </source>
</evidence>
<comment type="caution">
    <text evidence="2">The sequence shown here is derived from an EMBL/GenBank/DDBJ whole genome shotgun (WGS) entry which is preliminary data.</text>
</comment>
<dbReference type="Proteomes" id="UP000022910">
    <property type="component" value="Unassembled WGS sequence"/>
</dbReference>
<sequence length="235" mass="27264">MTSTPYIEIDWSSTSQHSYPQLGEPTSPENDSENILHNTEPLTVLSSKDIFFLDIDDIYPFTYSTLHFEDDEMEETYDNEDYFQQLLNTALNAEIEEVRLEGNNIPSISNTPLTPIQDNIPLSSPDTVPISENLPKDGKKTTLLVSLKKFHVTTPKQSGFNKIYEIRRSRSFFFELADCNENTNEIHLKIHTNDYHMKMKPISYNNTSLFPNDKYQISCMLTHFFALQRVIPRRI</sequence>
<dbReference type="HOGENOM" id="CLU_1103261_0_0_1"/>
<accession>A0A015JGM1</accession>
<feature type="region of interest" description="Disordered" evidence="1">
    <location>
        <begin position="14"/>
        <end position="33"/>
    </location>
</feature>